<proteinExistence type="predicted"/>
<dbReference type="RefSeq" id="WP_166107143.1">
    <property type="nucleotide sequence ID" value="NZ_CP096257.1"/>
</dbReference>
<accession>A0A8T5VVW3</accession>
<evidence type="ECO:0000313" key="1">
    <source>
        <dbReference type="EMBL" id="UPT92468.1"/>
    </source>
</evidence>
<name>A0A8T5VVW3_9BRAD</name>
<dbReference type="AlphaFoldDB" id="A0A8T5VVW3"/>
<dbReference type="GO" id="GO:0004222">
    <property type="term" value="F:metalloendopeptidase activity"/>
    <property type="evidence" value="ECO:0007669"/>
    <property type="project" value="InterPro"/>
</dbReference>
<dbReference type="InterPro" id="IPR006026">
    <property type="entry name" value="Peptidase_Metallo"/>
</dbReference>
<sequence>MCNDSDKGSDAHICFDMQLAQQDLLRAAENAIAENPENAPTGDIDVVRKFGVDSTSSFEAFGAVLTGKKWQPGRTLRVRHIDGDERIHAKVVQYAKRWEEFADLTFEFGNDSAAEIRISYHHDNRSWSYLGTDALTIDPDKETMHFGWLDPTTTDEEFRRVIVHEFGHAIGMIHEQSHPEISIKWDKPAVYRRYEKQGWSKAQVDSNVFFKYSKLVTQFSEYDRLSIMHYPIPPELTTDGVAVGWNTDLSPMDKAFIAKIYPKQPVALDAMGPPGTVDAPPPAQLSPATGGLMRVRRTWG</sequence>
<dbReference type="GO" id="GO:0006508">
    <property type="term" value="P:proteolysis"/>
    <property type="evidence" value="ECO:0007669"/>
    <property type="project" value="InterPro"/>
</dbReference>
<dbReference type="EMBL" id="CP096257">
    <property type="protein sequence ID" value="UPT92468.1"/>
    <property type="molecule type" value="Genomic_DNA"/>
</dbReference>
<protein>
    <submittedName>
        <fullName evidence="1">M12 family metallopeptidase</fullName>
    </submittedName>
</protein>
<dbReference type="InterPro" id="IPR024079">
    <property type="entry name" value="MetalloPept_cat_dom_sf"/>
</dbReference>
<evidence type="ECO:0000313" key="2">
    <source>
        <dbReference type="Proteomes" id="UP000551709"/>
    </source>
</evidence>
<dbReference type="InterPro" id="IPR001506">
    <property type="entry name" value="Peptidase_M12A"/>
</dbReference>
<dbReference type="Pfam" id="PF01400">
    <property type="entry name" value="Astacin"/>
    <property type="match status" value="1"/>
</dbReference>
<dbReference type="SMART" id="SM00235">
    <property type="entry name" value="ZnMc"/>
    <property type="match status" value="1"/>
</dbReference>
<dbReference type="Gene3D" id="3.40.390.10">
    <property type="entry name" value="Collagenase (Catalytic Domain)"/>
    <property type="match status" value="1"/>
</dbReference>
<dbReference type="Proteomes" id="UP000551709">
    <property type="component" value="Plasmid pBb1S5b"/>
</dbReference>
<gene>
    <name evidence="1" type="ORF">HAP41_0000049395</name>
</gene>
<reference evidence="1" key="2">
    <citation type="submission" date="2022-04" db="EMBL/GenBank/DDBJ databases">
        <authorList>
            <person name="Bromfield E.S.P."/>
            <person name="Cloutier S."/>
        </authorList>
    </citation>
    <scope>NUCLEOTIDE SEQUENCE</scope>
    <source>
        <strain evidence="1">1S5</strain>
        <plasmid evidence="1">pBb1S5b</plasmid>
    </source>
</reference>
<keyword evidence="1" id="KW-0614">Plasmid</keyword>
<geneLocation type="plasmid" evidence="1 2">
    <name>pBb1S5b</name>
</geneLocation>
<reference evidence="1" key="1">
    <citation type="journal article" date="2017" name="Syst. Appl. Microbiol.">
        <title>Soybeans inoculated with root zone soils of Canadian native legumes harbour diverse and novel Bradyrhizobium spp. that possess agricultural potential.</title>
        <authorList>
            <person name="Bromfield E.S.P."/>
            <person name="Cloutier S."/>
            <person name="Tambong J.T."/>
            <person name="Tran Thi T.V."/>
        </authorList>
    </citation>
    <scope>NUCLEOTIDE SEQUENCE</scope>
    <source>
        <strain evidence="1">1S5</strain>
    </source>
</reference>
<dbReference type="SUPFAM" id="SSF55486">
    <property type="entry name" value="Metalloproteases ('zincins'), catalytic domain"/>
    <property type="match status" value="1"/>
</dbReference>
<organism evidence="1 2">
    <name type="scientific">Bradyrhizobium barranii subsp. apii</name>
    <dbReference type="NCBI Taxonomy" id="2819348"/>
    <lineage>
        <taxon>Bacteria</taxon>
        <taxon>Pseudomonadati</taxon>
        <taxon>Pseudomonadota</taxon>
        <taxon>Alphaproteobacteria</taxon>
        <taxon>Hyphomicrobiales</taxon>
        <taxon>Nitrobacteraceae</taxon>
        <taxon>Bradyrhizobium</taxon>
        <taxon>Bradyrhizobium barranii</taxon>
    </lineage>
</organism>
<dbReference type="GO" id="GO:0008270">
    <property type="term" value="F:zinc ion binding"/>
    <property type="evidence" value="ECO:0007669"/>
    <property type="project" value="InterPro"/>
</dbReference>